<dbReference type="GO" id="GO:0016652">
    <property type="term" value="F:oxidoreductase activity, acting on NAD(P)H as acceptor"/>
    <property type="evidence" value="ECO:0007669"/>
    <property type="project" value="UniProtKB-UniRule"/>
</dbReference>
<comment type="catalytic activity">
    <reaction evidence="6">
        <text>2 a quinone + NADH + H(+) = 2 a 1,4-benzosemiquinone + NAD(+)</text>
        <dbReference type="Rhea" id="RHEA:65952"/>
        <dbReference type="ChEBI" id="CHEBI:15378"/>
        <dbReference type="ChEBI" id="CHEBI:57540"/>
        <dbReference type="ChEBI" id="CHEBI:57945"/>
        <dbReference type="ChEBI" id="CHEBI:132124"/>
        <dbReference type="ChEBI" id="CHEBI:134225"/>
    </reaction>
</comment>
<keyword evidence="3 6" id="KW-0560">Oxidoreductase</keyword>
<feature type="binding site" evidence="6">
    <location>
        <begin position="138"/>
        <end position="141"/>
    </location>
    <ligand>
        <name>FMN</name>
        <dbReference type="ChEBI" id="CHEBI:58210"/>
    </ligand>
</feature>
<evidence type="ECO:0000256" key="5">
    <source>
        <dbReference type="ARBA" id="ARBA00048542"/>
    </source>
</evidence>
<gene>
    <name evidence="6" type="primary">azoR</name>
    <name evidence="8" type="ORF">B5V02_09005</name>
</gene>
<name>A0A2W7C7B6_9HYPH</name>
<dbReference type="InterPro" id="IPR029039">
    <property type="entry name" value="Flavoprotein-like_sf"/>
</dbReference>
<keyword evidence="1 6" id="KW-0285">Flavoprotein</keyword>
<comment type="catalytic activity">
    <reaction evidence="5">
        <text>N,N-dimethyl-1,4-phenylenediamine + anthranilate + 2 NAD(+) = 2-(4-dimethylaminophenyl)diazenylbenzoate + 2 NADH + 2 H(+)</text>
        <dbReference type="Rhea" id="RHEA:55872"/>
        <dbReference type="ChEBI" id="CHEBI:15378"/>
        <dbReference type="ChEBI" id="CHEBI:15783"/>
        <dbReference type="ChEBI" id="CHEBI:16567"/>
        <dbReference type="ChEBI" id="CHEBI:57540"/>
        <dbReference type="ChEBI" id="CHEBI:57945"/>
        <dbReference type="ChEBI" id="CHEBI:71579"/>
        <dbReference type="EC" id="1.7.1.17"/>
    </reaction>
    <physiologicalReaction direction="right-to-left" evidence="5">
        <dbReference type="Rhea" id="RHEA:55874"/>
    </physiologicalReaction>
</comment>
<comment type="subunit">
    <text evidence="6">Homodimer.</text>
</comment>
<feature type="binding site" evidence="6">
    <location>
        <position position="9"/>
    </location>
    <ligand>
        <name>FMN</name>
        <dbReference type="ChEBI" id="CHEBI:58210"/>
    </ligand>
</feature>
<keyword evidence="2 6" id="KW-0288">FMN</keyword>
<proteinExistence type="inferred from homology"/>
<comment type="cofactor">
    <cofactor evidence="6">
        <name>FMN</name>
        <dbReference type="ChEBI" id="CHEBI:58210"/>
    </cofactor>
    <text evidence="6">Binds 1 FMN per subunit.</text>
</comment>
<dbReference type="GO" id="GO:0016655">
    <property type="term" value="F:oxidoreductase activity, acting on NAD(P)H, quinone or similar compound as acceptor"/>
    <property type="evidence" value="ECO:0007669"/>
    <property type="project" value="InterPro"/>
</dbReference>
<dbReference type="EMBL" id="MZXV01000017">
    <property type="protein sequence ID" value="PZV38784.1"/>
    <property type="molecule type" value="Genomic_DNA"/>
</dbReference>
<comment type="function">
    <text evidence="6">Also exhibits azoreductase activity. Catalyzes the reductive cleavage of the azo bond in aromatic azo compounds to the corresponding amines.</text>
</comment>
<dbReference type="OrthoDB" id="9787136at2"/>
<dbReference type="InterPro" id="IPR050104">
    <property type="entry name" value="FMN-dep_NADH:Q_OxRdtase_AzoR1"/>
</dbReference>
<dbReference type="GO" id="GO:0009055">
    <property type="term" value="F:electron transfer activity"/>
    <property type="evidence" value="ECO:0007669"/>
    <property type="project" value="UniProtKB-UniRule"/>
</dbReference>
<dbReference type="HAMAP" id="MF_01216">
    <property type="entry name" value="Azoreductase_type1"/>
    <property type="match status" value="1"/>
</dbReference>
<dbReference type="Gene3D" id="3.40.50.360">
    <property type="match status" value="1"/>
</dbReference>
<dbReference type="EC" id="1.6.5.-" evidence="6"/>
<organism evidence="8 9">
    <name type="scientific">Mesorhizobium kowhaii</name>
    <dbReference type="NCBI Taxonomy" id="1300272"/>
    <lineage>
        <taxon>Bacteria</taxon>
        <taxon>Pseudomonadati</taxon>
        <taxon>Pseudomonadota</taxon>
        <taxon>Alphaproteobacteria</taxon>
        <taxon>Hyphomicrobiales</taxon>
        <taxon>Phyllobacteriaceae</taxon>
        <taxon>Mesorhizobium</taxon>
    </lineage>
</organism>
<dbReference type="GO" id="GO:0010181">
    <property type="term" value="F:FMN binding"/>
    <property type="evidence" value="ECO:0007669"/>
    <property type="project" value="UniProtKB-UniRule"/>
</dbReference>
<dbReference type="PANTHER" id="PTHR43741:SF4">
    <property type="entry name" value="FMN-DEPENDENT NADH:QUINONE OXIDOREDUCTASE"/>
    <property type="match status" value="1"/>
</dbReference>
<evidence type="ECO:0000256" key="6">
    <source>
        <dbReference type="HAMAP-Rule" id="MF_01216"/>
    </source>
</evidence>
<dbReference type="InterPro" id="IPR003680">
    <property type="entry name" value="Flavodoxin_fold"/>
</dbReference>
<accession>A0A2W7C7B6</accession>
<keyword evidence="4 6" id="KW-0520">NAD</keyword>
<dbReference type="Pfam" id="PF02525">
    <property type="entry name" value="Flavodoxin_2"/>
    <property type="match status" value="1"/>
</dbReference>
<feature type="domain" description="Flavodoxin-like fold" evidence="7">
    <location>
        <begin position="1"/>
        <end position="199"/>
    </location>
</feature>
<dbReference type="RefSeq" id="WP_111543900.1">
    <property type="nucleotide sequence ID" value="NZ_MZXV01000017.1"/>
</dbReference>
<keyword evidence="9" id="KW-1185">Reference proteome</keyword>
<evidence type="ECO:0000256" key="4">
    <source>
        <dbReference type="ARBA" id="ARBA00023027"/>
    </source>
</evidence>
<evidence type="ECO:0000313" key="8">
    <source>
        <dbReference type="EMBL" id="PZV38784.1"/>
    </source>
</evidence>
<reference evidence="9" key="1">
    <citation type="submission" date="2017-03" db="EMBL/GenBank/DDBJ databases">
        <authorList>
            <person name="Safronova V.I."/>
            <person name="Sazanova A.L."/>
            <person name="Chirak E.R."/>
        </authorList>
    </citation>
    <scope>NUCLEOTIDE SEQUENCE [LARGE SCALE GENOMIC DNA]</scope>
    <source>
        <strain evidence="9">Ach-343</strain>
    </source>
</reference>
<evidence type="ECO:0000256" key="2">
    <source>
        <dbReference type="ARBA" id="ARBA00022643"/>
    </source>
</evidence>
<dbReference type="InterPro" id="IPR023048">
    <property type="entry name" value="NADH:quinone_OxRdtase_FMN_depd"/>
</dbReference>
<evidence type="ECO:0000313" key="9">
    <source>
        <dbReference type="Proteomes" id="UP000248616"/>
    </source>
</evidence>
<evidence type="ECO:0000259" key="7">
    <source>
        <dbReference type="Pfam" id="PF02525"/>
    </source>
</evidence>
<feature type="binding site" evidence="6">
    <location>
        <begin position="94"/>
        <end position="97"/>
    </location>
    <ligand>
        <name>FMN</name>
        <dbReference type="ChEBI" id="CHEBI:58210"/>
    </ligand>
</feature>
<dbReference type="EC" id="1.7.1.17" evidence="6"/>
<dbReference type="Proteomes" id="UP000248616">
    <property type="component" value="Unassembled WGS sequence"/>
</dbReference>
<dbReference type="PANTHER" id="PTHR43741">
    <property type="entry name" value="FMN-DEPENDENT NADH-AZOREDUCTASE 1"/>
    <property type="match status" value="1"/>
</dbReference>
<comment type="function">
    <text evidence="6">Quinone reductase that provides resistance to thiol-specific stress caused by electrophilic quinones.</text>
</comment>
<comment type="caution">
    <text evidence="8">The sequence shown here is derived from an EMBL/GenBank/DDBJ whole genome shotgun (WGS) entry which is preliminary data.</text>
</comment>
<evidence type="ECO:0000256" key="3">
    <source>
        <dbReference type="ARBA" id="ARBA00023002"/>
    </source>
</evidence>
<comment type="similarity">
    <text evidence="6">Belongs to the azoreductase type 1 family.</text>
</comment>
<dbReference type="SUPFAM" id="SSF52218">
    <property type="entry name" value="Flavoproteins"/>
    <property type="match status" value="1"/>
</dbReference>
<feature type="binding site" evidence="6">
    <location>
        <begin position="15"/>
        <end position="17"/>
    </location>
    <ligand>
        <name>FMN</name>
        <dbReference type="ChEBI" id="CHEBI:58210"/>
    </ligand>
</feature>
<protein>
    <recommendedName>
        <fullName evidence="6">FMN dependent NADH:quinone oxidoreductase</fullName>
        <ecNumber evidence="6">1.6.5.-</ecNumber>
    </recommendedName>
    <alternativeName>
        <fullName evidence="6">Azo-dye reductase</fullName>
    </alternativeName>
    <alternativeName>
        <fullName evidence="6">FMN-dependent NADH-azo compound oxidoreductase</fullName>
    </alternativeName>
    <alternativeName>
        <fullName evidence="6">FMN-dependent NADH-azoreductase</fullName>
        <ecNumber evidence="6">1.7.1.17</ecNumber>
    </alternativeName>
</protein>
<evidence type="ECO:0000256" key="1">
    <source>
        <dbReference type="ARBA" id="ARBA00022630"/>
    </source>
</evidence>
<sequence>MKLLHVDSSILGQASVSRQLSQAIVAAEVAAQPSFEVERLDLAAQPIGHLTGHHLAAGQGSAPETSALAEDIAAGADALEAFLAADVVVVGAPMYNFSIPSQLKAWIDRLAVAGKTFRYTEKGPVGLAGDKRVIIASSRGGLYGPETQMAALDHQETYLRSVFNFFGITDITFVRAEGLALGKAQREQAIAAARSKIQGHTRSLRHAA</sequence>
<dbReference type="AlphaFoldDB" id="A0A2W7C7B6"/>